<dbReference type="RefSeq" id="WP_059395025.1">
    <property type="nucleotide sequence ID" value="NZ_BBQL01000024.1"/>
</dbReference>
<name>A0A1X0ZEA8_PSEPU</name>
<sequence length="65" mass="6895">MTNASVSNATSGPACSARISVGAGLVMPFENTLANQSNISLHLAYSANQGLDEDNETHTIFRLER</sequence>
<dbReference type="EMBL" id="WOWR01000056">
    <property type="protein sequence ID" value="KAF0251606.1"/>
    <property type="molecule type" value="Genomic_DNA"/>
</dbReference>
<dbReference type="AlphaFoldDB" id="A0A1X0ZEA8"/>
<comment type="caution">
    <text evidence="1">The sequence shown here is derived from an EMBL/GenBank/DDBJ whole genome shotgun (WGS) entry which is preliminary data.</text>
</comment>
<protein>
    <submittedName>
        <fullName evidence="1">Uncharacterized protein</fullName>
    </submittedName>
</protein>
<dbReference type="Proteomes" id="UP000442695">
    <property type="component" value="Unassembled WGS sequence"/>
</dbReference>
<evidence type="ECO:0000313" key="2">
    <source>
        <dbReference type="Proteomes" id="UP000442695"/>
    </source>
</evidence>
<evidence type="ECO:0000313" key="1">
    <source>
        <dbReference type="EMBL" id="KAF0251606.1"/>
    </source>
</evidence>
<proteinExistence type="predicted"/>
<reference evidence="1 2" key="1">
    <citation type="submission" date="2019-12" db="EMBL/GenBank/DDBJ databases">
        <authorList>
            <person name="Woiski C."/>
        </authorList>
    </citation>
    <scope>NUCLEOTIDE SEQUENCE [LARGE SCALE GENOMIC DNA]</scope>
    <source>
        <strain evidence="1 2">BOE100</strain>
    </source>
</reference>
<accession>A0A1X0ZEA8</accession>
<gene>
    <name evidence="1" type="ORF">GN299_27860</name>
</gene>
<organism evidence="1 2">
    <name type="scientific">Pseudomonas putida</name>
    <name type="common">Arthrobacter siderocapsulatus</name>
    <dbReference type="NCBI Taxonomy" id="303"/>
    <lineage>
        <taxon>Bacteria</taxon>
        <taxon>Pseudomonadati</taxon>
        <taxon>Pseudomonadota</taxon>
        <taxon>Gammaproteobacteria</taxon>
        <taxon>Pseudomonadales</taxon>
        <taxon>Pseudomonadaceae</taxon>
        <taxon>Pseudomonas</taxon>
    </lineage>
</organism>